<organism evidence="4 5">
    <name type="scientific">Bernardetia litoralis (strain ATCC 23117 / DSM 6794 / NBRC 15988 / NCIMB 1366 / Fx l1 / Sio-4)</name>
    <name type="common">Flexibacter litoralis</name>
    <dbReference type="NCBI Taxonomy" id="880071"/>
    <lineage>
        <taxon>Bacteria</taxon>
        <taxon>Pseudomonadati</taxon>
        <taxon>Bacteroidota</taxon>
        <taxon>Cytophagia</taxon>
        <taxon>Cytophagales</taxon>
        <taxon>Bernardetiaceae</taxon>
        <taxon>Bernardetia</taxon>
    </lineage>
</organism>
<sequence>MGDLNVRIANNQLDLNEFTRHLLKDIQALDLMLKKDYFDNEQMHIGAEQEICLVDDHGKPSATALEVLETLDNENFTTELARFNVECNLEPQPFKGDCFSKLEAETLNLLKELEKVTKKQDIDYILTGILPTIRKFDLTTDNITPLDRYYALMNALKKLRGDESYELKIEGIDELNTTQDTALVEACNTSFQVHLQIKPKEFVAKYNVAMAISAPILAAACNSPMLFNKRLWSETRIALFRQSIDTRISSEHLRERSPRVMFGNKWLKGSILDLYREDIMRFRVLLTTDIDEDALKMVQEEKTPKLRALNVHNSTVYRWNRPCYGVSPNGKPHLRIENRILPAGPTVVDEVANAALWIGTMNAFEDTYSDVTEIMEFDDARANFMNVARHGLRIDVKWVNGKKMSVKDLLLNEIIPMARKGLQKAKVSQTDIDKYMGIIEGRVKSEQTGSSWMLQSYSKLIKQTTKEEVMTAITVAIAAKQKNNQPIHTWKLATIEDISDWQPSDLLVEEFMDTDLFTVTEDDVPEFAADIMDWQRIRYLPVECRDGVLGGLISSRLLLRHFNSQQRDIKNDVTTVKDLMIKDVYTVSPEANIHEAMDLMRKHKVGCLPVVANNNLVGIITEANFLNITASLLKRIAERRRKRKEQNEKNEQLKNASKPQNIKDREIKIEGIDSLRNMLADGEEE</sequence>
<protein>
    <submittedName>
        <fullName evidence="4">CBS domain-containing protein</fullName>
    </submittedName>
</protein>
<dbReference type="PANTHER" id="PTHR36510">
    <property type="entry name" value="GLUTAMATE--CYSTEINE LIGASE 2-RELATED"/>
    <property type="match status" value="1"/>
</dbReference>
<dbReference type="Proteomes" id="UP000006054">
    <property type="component" value="Chromosome"/>
</dbReference>
<dbReference type="PROSITE" id="PS51371">
    <property type="entry name" value="CBS"/>
    <property type="match status" value="2"/>
</dbReference>
<gene>
    <name evidence="4" type="ordered locus">Fleli_1320</name>
</gene>
<dbReference type="STRING" id="880071.Fleli_1320"/>
<dbReference type="Pfam" id="PF04107">
    <property type="entry name" value="GCS2"/>
    <property type="match status" value="1"/>
</dbReference>
<evidence type="ECO:0000313" key="4">
    <source>
        <dbReference type="EMBL" id="AFM03752.1"/>
    </source>
</evidence>
<reference evidence="5" key="1">
    <citation type="submission" date="2012-06" db="EMBL/GenBank/DDBJ databases">
        <title>The complete genome of Flexibacter litoralis DSM 6794.</title>
        <authorList>
            <person name="Lucas S."/>
            <person name="Copeland A."/>
            <person name="Lapidus A."/>
            <person name="Glavina del Rio T."/>
            <person name="Dalin E."/>
            <person name="Tice H."/>
            <person name="Bruce D."/>
            <person name="Goodwin L."/>
            <person name="Pitluck S."/>
            <person name="Peters L."/>
            <person name="Ovchinnikova G."/>
            <person name="Lu M."/>
            <person name="Kyrpides N."/>
            <person name="Mavromatis K."/>
            <person name="Ivanova N."/>
            <person name="Brettin T."/>
            <person name="Detter J.C."/>
            <person name="Han C."/>
            <person name="Larimer F."/>
            <person name="Land M."/>
            <person name="Hauser L."/>
            <person name="Markowitz V."/>
            <person name="Cheng J.-F."/>
            <person name="Hugenholtz P."/>
            <person name="Woyke T."/>
            <person name="Wu D."/>
            <person name="Spring S."/>
            <person name="Lang E."/>
            <person name="Kopitz M."/>
            <person name="Brambilla E."/>
            <person name="Klenk H.-P."/>
            <person name="Eisen J.A."/>
        </authorList>
    </citation>
    <scope>NUCLEOTIDE SEQUENCE [LARGE SCALE GENOMIC DNA]</scope>
    <source>
        <strain evidence="5">ATCC 23117 / DSM 6794 / NBRC 15988 / NCIMB 1366 / Sio-4</strain>
    </source>
</reference>
<evidence type="ECO:0000256" key="2">
    <source>
        <dbReference type="SAM" id="MobiDB-lite"/>
    </source>
</evidence>
<dbReference type="InterPro" id="IPR000644">
    <property type="entry name" value="CBS_dom"/>
</dbReference>
<dbReference type="EMBL" id="CP003345">
    <property type="protein sequence ID" value="AFM03752.1"/>
    <property type="molecule type" value="Genomic_DNA"/>
</dbReference>
<dbReference type="KEGG" id="fli:Fleli_1320"/>
<evidence type="ECO:0000256" key="1">
    <source>
        <dbReference type="PROSITE-ProRule" id="PRU00703"/>
    </source>
</evidence>
<dbReference type="CDD" id="cd04584">
    <property type="entry name" value="CBS_pair_AcuB_like"/>
    <property type="match status" value="1"/>
</dbReference>
<dbReference type="eggNOG" id="COG0517">
    <property type="taxonomic scope" value="Bacteria"/>
</dbReference>
<dbReference type="InterPro" id="IPR006336">
    <property type="entry name" value="GCS2"/>
</dbReference>
<dbReference type="Gene3D" id="3.10.580.10">
    <property type="entry name" value="CBS-domain"/>
    <property type="match status" value="1"/>
</dbReference>
<dbReference type="SUPFAM" id="SSF54631">
    <property type="entry name" value="CBS-domain pair"/>
    <property type="match status" value="1"/>
</dbReference>
<dbReference type="InterPro" id="IPR014746">
    <property type="entry name" value="Gln_synth/guanido_kin_cat_dom"/>
</dbReference>
<feature type="domain" description="CBS" evidence="3">
    <location>
        <begin position="580"/>
        <end position="638"/>
    </location>
</feature>
<feature type="region of interest" description="Disordered" evidence="2">
    <location>
        <begin position="641"/>
        <end position="666"/>
    </location>
</feature>
<keyword evidence="5" id="KW-1185">Reference proteome</keyword>
<dbReference type="RefSeq" id="WP_014797209.1">
    <property type="nucleotide sequence ID" value="NC_018018.1"/>
</dbReference>
<dbReference type="GO" id="GO:0016879">
    <property type="term" value="F:ligase activity, forming carbon-nitrogen bonds"/>
    <property type="evidence" value="ECO:0007669"/>
    <property type="project" value="TreeGrafter"/>
</dbReference>
<dbReference type="HOGENOM" id="CLU_029030_0_0_10"/>
<proteinExistence type="predicted"/>
<dbReference type="OrthoDB" id="240589at2"/>
<evidence type="ECO:0000259" key="3">
    <source>
        <dbReference type="PROSITE" id="PS51371"/>
    </source>
</evidence>
<dbReference type="SUPFAM" id="SSF55931">
    <property type="entry name" value="Glutamine synthetase/guanido kinase"/>
    <property type="match status" value="1"/>
</dbReference>
<keyword evidence="1" id="KW-0129">CBS domain</keyword>
<evidence type="ECO:0000313" key="5">
    <source>
        <dbReference type="Proteomes" id="UP000006054"/>
    </source>
</evidence>
<dbReference type="PANTHER" id="PTHR36510:SF3">
    <property type="entry name" value="CONSERVED PROTEIN"/>
    <property type="match status" value="1"/>
</dbReference>
<dbReference type="Gene3D" id="3.30.590.20">
    <property type="match status" value="1"/>
</dbReference>
<dbReference type="AlphaFoldDB" id="I4AIG7"/>
<dbReference type="InterPro" id="IPR050141">
    <property type="entry name" value="GCL_type2/YbdK_subfam"/>
</dbReference>
<dbReference type="SMART" id="SM00116">
    <property type="entry name" value="CBS"/>
    <property type="match status" value="2"/>
</dbReference>
<dbReference type="Pfam" id="PF00571">
    <property type="entry name" value="CBS"/>
    <property type="match status" value="2"/>
</dbReference>
<name>I4AIG7_BERLS</name>
<feature type="domain" description="CBS" evidence="3">
    <location>
        <begin position="512"/>
        <end position="569"/>
    </location>
</feature>
<dbReference type="InterPro" id="IPR046342">
    <property type="entry name" value="CBS_dom_sf"/>
</dbReference>
<accession>I4AIG7</accession>